<feature type="transmembrane region" description="Helical" evidence="6">
    <location>
        <begin position="12"/>
        <end position="38"/>
    </location>
</feature>
<evidence type="ECO:0000259" key="7">
    <source>
        <dbReference type="Pfam" id="PF03772"/>
    </source>
</evidence>
<feature type="transmembrane region" description="Helical" evidence="6">
    <location>
        <begin position="44"/>
        <end position="64"/>
    </location>
</feature>
<evidence type="ECO:0000256" key="6">
    <source>
        <dbReference type="SAM" id="Phobius"/>
    </source>
</evidence>
<dbReference type="RefSeq" id="WP_167615728.1">
    <property type="nucleotide sequence ID" value="NZ_JAAUVV010000002.1"/>
</dbReference>
<dbReference type="Proteomes" id="UP000591626">
    <property type="component" value="Unassembled WGS sequence"/>
</dbReference>
<keyword evidence="3 6" id="KW-0812">Transmembrane</keyword>
<dbReference type="Pfam" id="PF03772">
    <property type="entry name" value="Competence"/>
    <property type="match status" value="1"/>
</dbReference>
<feature type="domain" description="ComEC/Rec2-related protein" evidence="7">
    <location>
        <begin position="186"/>
        <end position="445"/>
    </location>
</feature>
<proteinExistence type="predicted"/>
<evidence type="ECO:0000256" key="5">
    <source>
        <dbReference type="ARBA" id="ARBA00023136"/>
    </source>
</evidence>
<dbReference type="InterPro" id="IPR004477">
    <property type="entry name" value="ComEC_N"/>
</dbReference>
<comment type="subcellular location">
    <subcellularLocation>
        <location evidence="1">Cell membrane</location>
        <topology evidence="1">Multi-pass membrane protein</topology>
    </subcellularLocation>
</comment>
<dbReference type="PANTHER" id="PTHR30619">
    <property type="entry name" value="DNA INTERNALIZATION/COMPETENCE PROTEIN COMEC/REC2"/>
    <property type="match status" value="1"/>
</dbReference>
<gene>
    <name evidence="8" type="ORF">HC138_01810</name>
</gene>
<dbReference type="EMBL" id="JAAUVV010000002">
    <property type="protein sequence ID" value="NJJ03119.1"/>
    <property type="molecule type" value="Genomic_DNA"/>
</dbReference>
<keyword evidence="2" id="KW-1003">Cell membrane</keyword>
<feature type="transmembrane region" description="Helical" evidence="6">
    <location>
        <begin position="336"/>
        <end position="359"/>
    </location>
</feature>
<keyword evidence="4 6" id="KW-1133">Transmembrane helix</keyword>
<sequence length="545" mass="55592">MGEIRLVPAALVVWAAAAVAITLGVGIAVVVVLVAVIGAVVLRAYGQAVFIAGMGAAAVVTTGVRLRIARAWEPAGQFVGRVSGAPKQTSTGGFIVRVQVDGNPTLTPVFVDEVPDTAVSGAQVVVRGVVKESEMAGINPIAVNGSVEVVSPPQGLAAFAQHTRETFAGVVQATVGESAQGLISGMVLGDVSLQTSQEQQDYIDTGLSHLSAVSGANVAIVTTFAAIAAAAVGLGLRGRIVASAAALLLYASLVGPEPSVLRASVSGLVGLTAVLASRQSEPIHALCLSVIGLVLVDSDLAVHYGFALSVAATAGIVALFPLLYRVLAATGWPDILVRALGVAVAADVATMPIVAMMAGRVSLVSVVANVIVAPVTGPVTVLGLAAVLLSLIHGGLAAPVLWVVEPMAYWVRVVAENGARFPGATVETEPIVVVVVYGWFLAGLFAGYPKTTLAAALVCGFGVVLSQAPAGTPVDVGRLRAHVVEKQEDALPIPPGTQLVVVLEKGRPHRRPVVTDQGIPVIFPNRDGNVAIYPDGTQVLPRREF</sequence>
<organism evidence="8 9">
    <name type="scientific">Corynebacterium coyleae</name>
    <dbReference type="NCBI Taxonomy" id="53374"/>
    <lineage>
        <taxon>Bacteria</taxon>
        <taxon>Bacillati</taxon>
        <taxon>Actinomycetota</taxon>
        <taxon>Actinomycetes</taxon>
        <taxon>Mycobacteriales</taxon>
        <taxon>Corynebacteriaceae</taxon>
        <taxon>Corynebacterium</taxon>
    </lineage>
</organism>
<dbReference type="GO" id="GO:0005886">
    <property type="term" value="C:plasma membrane"/>
    <property type="evidence" value="ECO:0007669"/>
    <property type="project" value="UniProtKB-SubCell"/>
</dbReference>
<dbReference type="PANTHER" id="PTHR30619:SF7">
    <property type="entry name" value="BETA-LACTAMASE DOMAIN PROTEIN"/>
    <property type="match status" value="1"/>
</dbReference>
<protein>
    <submittedName>
        <fullName evidence="8">ComEC/Rec2 family competence protein</fullName>
    </submittedName>
</protein>
<feature type="transmembrane region" description="Helical" evidence="6">
    <location>
        <begin position="218"/>
        <end position="240"/>
    </location>
</feature>
<feature type="transmembrane region" description="Helical" evidence="6">
    <location>
        <begin position="379"/>
        <end position="404"/>
    </location>
</feature>
<feature type="transmembrane region" description="Helical" evidence="6">
    <location>
        <begin position="306"/>
        <end position="324"/>
    </location>
</feature>
<evidence type="ECO:0000256" key="3">
    <source>
        <dbReference type="ARBA" id="ARBA00022692"/>
    </source>
</evidence>
<name>A0AAP6XHM4_9CORY</name>
<dbReference type="AlphaFoldDB" id="A0AAP6XHM4"/>
<evidence type="ECO:0000313" key="9">
    <source>
        <dbReference type="Proteomes" id="UP000591626"/>
    </source>
</evidence>
<evidence type="ECO:0000256" key="4">
    <source>
        <dbReference type="ARBA" id="ARBA00022989"/>
    </source>
</evidence>
<evidence type="ECO:0000256" key="2">
    <source>
        <dbReference type="ARBA" id="ARBA00022475"/>
    </source>
</evidence>
<accession>A0AAP6XHM4</accession>
<dbReference type="NCBIfam" id="TIGR00360">
    <property type="entry name" value="ComEC_N-term"/>
    <property type="match status" value="1"/>
</dbReference>
<comment type="caution">
    <text evidence="8">The sequence shown here is derived from an EMBL/GenBank/DDBJ whole genome shotgun (WGS) entry which is preliminary data.</text>
</comment>
<evidence type="ECO:0000313" key="8">
    <source>
        <dbReference type="EMBL" id="NJJ03119.1"/>
    </source>
</evidence>
<keyword evidence="5 6" id="KW-0472">Membrane</keyword>
<evidence type="ECO:0000256" key="1">
    <source>
        <dbReference type="ARBA" id="ARBA00004651"/>
    </source>
</evidence>
<dbReference type="InterPro" id="IPR052159">
    <property type="entry name" value="Competence_DNA_uptake"/>
</dbReference>
<reference evidence="8 9" key="1">
    <citation type="submission" date="2020-03" db="EMBL/GenBank/DDBJ databases">
        <title>Draft genome sequences of bacterial isolates from the female urobiome.</title>
        <authorList>
            <person name="Miller-Ensminger T."/>
            <person name="Wolfe A.J."/>
            <person name="Putonti C."/>
        </authorList>
    </citation>
    <scope>NUCLEOTIDE SEQUENCE [LARGE SCALE GENOMIC DNA]</scope>
    <source>
        <strain evidence="8 9">UMB8490</strain>
    </source>
</reference>